<feature type="signal peptide" evidence="3">
    <location>
        <begin position="1"/>
        <end position="17"/>
    </location>
</feature>
<feature type="compositionally biased region" description="Polar residues" evidence="2">
    <location>
        <begin position="354"/>
        <end position="377"/>
    </location>
</feature>
<dbReference type="Proteomes" id="UP000494106">
    <property type="component" value="Unassembled WGS sequence"/>
</dbReference>
<organism evidence="4 5">
    <name type="scientific">Arctia plantaginis</name>
    <name type="common">Wood tiger moth</name>
    <name type="synonym">Phalaena plantaginis</name>
    <dbReference type="NCBI Taxonomy" id="874455"/>
    <lineage>
        <taxon>Eukaryota</taxon>
        <taxon>Metazoa</taxon>
        <taxon>Ecdysozoa</taxon>
        <taxon>Arthropoda</taxon>
        <taxon>Hexapoda</taxon>
        <taxon>Insecta</taxon>
        <taxon>Pterygota</taxon>
        <taxon>Neoptera</taxon>
        <taxon>Endopterygota</taxon>
        <taxon>Lepidoptera</taxon>
        <taxon>Glossata</taxon>
        <taxon>Ditrysia</taxon>
        <taxon>Noctuoidea</taxon>
        <taxon>Erebidae</taxon>
        <taxon>Arctiinae</taxon>
        <taxon>Arctia</taxon>
    </lineage>
</organism>
<proteinExistence type="predicted"/>
<name>A0A8S1A1J5_ARCPL</name>
<evidence type="ECO:0000256" key="2">
    <source>
        <dbReference type="SAM" id="MobiDB-lite"/>
    </source>
</evidence>
<dbReference type="OrthoDB" id="7437158at2759"/>
<reference evidence="4 5" key="1">
    <citation type="submission" date="2020-04" db="EMBL/GenBank/DDBJ databases">
        <authorList>
            <person name="Wallbank WR R."/>
            <person name="Pardo Diaz C."/>
            <person name="Kozak K."/>
            <person name="Martin S."/>
            <person name="Jiggins C."/>
            <person name="Moest M."/>
            <person name="Warren A I."/>
            <person name="Byers J.R.P. K."/>
            <person name="Montejo-Kovacevich G."/>
            <person name="Yen C E."/>
        </authorList>
    </citation>
    <scope>NUCLEOTIDE SEQUENCE [LARGE SCALE GENOMIC DNA]</scope>
</reference>
<accession>A0A8S1A1J5</accession>
<gene>
    <name evidence="4" type="ORF">APLA_LOCUS7382</name>
</gene>
<keyword evidence="1" id="KW-0175">Coiled coil</keyword>
<sequence>MKRIVWIFVSGIFFAAATNITIAELEKTNNSVKIALGAALGLNNTNNTDNIQFLDKVQKVIGKIKTVMEHNSNKRRNYGGVNDKKFTEFVQDIIKKLSQFDDSDLEMFCSIFNDEITKYHYRGCKFYEITENNNFRSLLSNLLHEIKIQPINKTKRILKTVANKLEKKSYNRNERELVDTINSLYRQDSLEKLQNFLVNIDAFRLKTRKNLDLVNIVRNGLRTSIFDHYTNLNRNARKALKAQINEYFKEFSPQTTTKFIDSIKYSKVQKLALTTKKPPIVKETKKYIIKDLKHNNTDNARSDLNEYTKSSLYLNTPLIISKLNSNKSLISNEHIKKAYGDTRKDAHGKRQISRKSSNNTTHSQNKTIGPVKTTQSFRTKNNPYMKYETDAYEYILTENKRKKLTFRTLYPKFVHEVTESKPQVAERRSFRETTVRTSEYSWEEDEINTSIQRPRRERPIHLVKEIGGSIKIGIKSSPKRKMDSKYRKLSRTTAQSPPYSWEEDDINNSIEKVKRMKAIRIVKDLGATVKIGMKGEEPMRRSNAKCQNSKKKVENYHESLWNSIRRSIAEVKSLERRIRLREPFKSNLTRRSNRRSNIQSAPASTGKNFKMYNWRNATHNSDLNNSLPTTTNTTKVQASPVGKARSFQMNNDTILKIIKNETNSERNEYQNKISSNNKNYDKVEYTNLVHDNTPKDNNKEYLEIPKNTQVGEEKKYIKDSHEYKSTPEINKHPINVTNVEENKEKQLVTLLNVQKDKKVTPCAKENIKNDAPQKFDPNNTEGEYNYKIRSPIEGGTKASKDGINNFDLSRQKMDNNNLEHAVDSKYELKTDEVEVETKEDEQVANYDENDSEQDLEPWVPQRDNDLKKEIEDYENDYAEQERKKQERKDNIVFRSFDSKPQSTNKNIVTIKDNNMKAIITNQIITVTIKPRISLTTAAITNPKKNFANIAPFAYVDNKNFFADIDKLTTKQTNVKKSQAQHVMKNFPIKDSMEKLKREVLNSGEINFGNDMHYGSDRENPKKDDITGDVFPEAEQALGRIAVRI</sequence>
<dbReference type="EMBL" id="CADEBC010000497">
    <property type="protein sequence ID" value="CAB3238296.1"/>
    <property type="molecule type" value="Genomic_DNA"/>
</dbReference>
<feature type="coiled-coil region" evidence="1">
    <location>
        <begin position="863"/>
        <end position="890"/>
    </location>
</feature>
<comment type="caution">
    <text evidence="4">The sequence shown here is derived from an EMBL/GenBank/DDBJ whole genome shotgun (WGS) entry which is preliminary data.</text>
</comment>
<evidence type="ECO:0000256" key="3">
    <source>
        <dbReference type="SAM" id="SignalP"/>
    </source>
</evidence>
<evidence type="ECO:0000313" key="5">
    <source>
        <dbReference type="Proteomes" id="UP000494106"/>
    </source>
</evidence>
<feature type="chain" id="PRO_5035860173" evidence="3">
    <location>
        <begin position="18"/>
        <end position="1044"/>
    </location>
</feature>
<feature type="region of interest" description="Disordered" evidence="2">
    <location>
        <begin position="832"/>
        <end position="862"/>
    </location>
</feature>
<protein>
    <submittedName>
        <fullName evidence="4">Uncharacterized protein</fullName>
    </submittedName>
</protein>
<keyword evidence="5" id="KW-1185">Reference proteome</keyword>
<dbReference type="AlphaFoldDB" id="A0A8S1A1J5"/>
<feature type="region of interest" description="Disordered" evidence="2">
    <location>
        <begin position="340"/>
        <end position="377"/>
    </location>
</feature>
<feature type="compositionally biased region" description="Low complexity" evidence="2">
    <location>
        <begin position="620"/>
        <end position="634"/>
    </location>
</feature>
<feature type="region of interest" description="Disordered" evidence="2">
    <location>
        <begin position="620"/>
        <end position="642"/>
    </location>
</feature>
<evidence type="ECO:0000313" key="4">
    <source>
        <dbReference type="EMBL" id="CAB3238296.1"/>
    </source>
</evidence>
<evidence type="ECO:0000256" key="1">
    <source>
        <dbReference type="SAM" id="Coils"/>
    </source>
</evidence>
<keyword evidence="3" id="KW-0732">Signal</keyword>